<gene>
    <name evidence="2" type="ORF">EVAR_33898_1</name>
</gene>
<name>A0A4C1WLY0_EUMVA</name>
<feature type="region of interest" description="Disordered" evidence="1">
    <location>
        <begin position="31"/>
        <end position="69"/>
    </location>
</feature>
<accession>A0A4C1WLY0</accession>
<sequence>MVEIAVFEQDDIGFNPDLRTSVPCLREHADSRESRILSSHRSIASPTNRRPASLKRVTAPKRDIHEPAK</sequence>
<comment type="caution">
    <text evidence="2">The sequence shown here is derived from an EMBL/GenBank/DDBJ whole genome shotgun (WGS) entry which is preliminary data.</text>
</comment>
<evidence type="ECO:0000313" key="3">
    <source>
        <dbReference type="Proteomes" id="UP000299102"/>
    </source>
</evidence>
<proteinExistence type="predicted"/>
<protein>
    <submittedName>
        <fullName evidence="2">Uncharacterized protein</fullName>
    </submittedName>
</protein>
<organism evidence="2 3">
    <name type="scientific">Eumeta variegata</name>
    <name type="common">Bagworm moth</name>
    <name type="synonym">Eumeta japonica</name>
    <dbReference type="NCBI Taxonomy" id="151549"/>
    <lineage>
        <taxon>Eukaryota</taxon>
        <taxon>Metazoa</taxon>
        <taxon>Ecdysozoa</taxon>
        <taxon>Arthropoda</taxon>
        <taxon>Hexapoda</taxon>
        <taxon>Insecta</taxon>
        <taxon>Pterygota</taxon>
        <taxon>Neoptera</taxon>
        <taxon>Endopterygota</taxon>
        <taxon>Lepidoptera</taxon>
        <taxon>Glossata</taxon>
        <taxon>Ditrysia</taxon>
        <taxon>Tineoidea</taxon>
        <taxon>Psychidae</taxon>
        <taxon>Oiketicinae</taxon>
        <taxon>Eumeta</taxon>
    </lineage>
</organism>
<evidence type="ECO:0000256" key="1">
    <source>
        <dbReference type="SAM" id="MobiDB-lite"/>
    </source>
</evidence>
<reference evidence="2 3" key="1">
    <citation type="journal article" date="2019" name="Commun. Biol.">
        <title>The bagworm genome reveals a unique fibroin gene that provides high tensile strength.</title>
        <authorList>
            <person name="Kono N."/>
            <person name="Nakamura H."/>
            <person name="Ohtoshi R."/>
            <person name="Tomita M."/>
            <person name="Numata K."/>
            <person name="Arakawa K."/>
        </authorList>
    </citation>
    <scope>NUCLEOTIDE SEQUENCE [LARGE SCALE GENOMIC DNA]</scope>
</reference>
<feature type="compositionally biased region" description="Basic and acidic residues" evidence="1">
    <location>
        <begin position="60"/>
        <end position="69"/>
    </location>
</feature>
<dbReference type="AlphaFoldDB" id="A0A4C1WLY0"/>
<evidence type="ECO:0000313" key="2">
    <source>
        <dbReference type="EMBL" id="GBP51147.1"/>
    </source>
</evidence>
<dbReference type="Proteomes" id="UP000299102">
    <property type="component" value="Unassembled WGS sequence"/>
</dbReference>
<feature type="compositionally biased region" description="Polar residues" evidence="1">
    <location>
        <begin position="36"/>
        <end position="50"/>
    </location>
</feature>
<keyword evidence="3" id="KW-1185">Reference proteome</keyword>
<dbReference type="EMBL" id="BGZK01000575">
    <property type="protein sequence ID" value="GBP51147.1"/>
    <property type="molecule type" value="Genomic_DNA"/>
</dbReference>